<reference evidence="7 8" key="1">
    <citation type="submission" date="2021-01" db="EMBL/GenBank/DDBJ databases">
        <title>Tumebacillus sp. strain ITR2 16S ribosomal RNA gene Genome sequencing and assembly.</title>
        <authorList>
            <person name="Kang M."/>
        </authorList>
    </citation>
    <scope>NUCLEOTIDE SEQUENCE [LARGE SCALE GENOMIC DNA]</scope>
    <source>
        <strain evidence="7 8">ITR2</strain>
    </source>
</reference>
<dbReference type="InterPro" id="IPR001478">
    <property type="entry name" value="PDZ"/>
</dbReference>
<evidence type="ECO:0000313" key="7">
    <source>
        <dbReference type="EMBL" id="MBL0385477.1"/>
    </source>
</evidence>
<gene>
    <name evidence="7" type="ORF">JJB07_02345</name>
</gene>
<keyword evidence="8" id="KW-1185">Reference proteome</keyword>
<protein>
    <submittedName>
        <fullName evidence="7">PDZ domain-containing protein</fullName>
    </submittedName>
</protein>
<evidence type="ECO:0000256" key="3">
    <source>
        <dbReference type="ARBA" id="ARBA00022801"/>
    </source>
</evidence>
<dbReference type="InterPro" id="IPR005151">
    <property type="entry name" value="Tail-specific_protease"/>
</dbReference>
<feature type="chain" id="PRO_5046583125" evidence="5">
    <location>
        <begin position="27"/>
        <end position="480"/>
    </location>
</feature>
<dbReference type="PROSITE" id="PS50106">
    <property type="entry name" value="PDZ"/>
    <property type="match status" value="1"/>
</dbReference>
<dbReference type="SUPFAM" id="SSF55383">
    <property type="entry name" value="Copper amine oxidase, domain N"/>
    <property type="match status" value="1"/>
</dbReference>
<dbReference type="PANTHER" id="PTHR32060">
    <property type="entry name" value="TAIL-SPECIFIC PROTEASE"/>
    <property type="match status" value="1"/>
</dbReference>
<name>A0ABS1J5G8_9BACL</name>
<accession>A0ABS1J5G8</accession>
<sequence>MRWKTKWTMTVLAGALLLSPVSSASAAVDPKNLDTLTKIYSLLVDDHFTHPDQEKLLKAAVSGMLNELNDPFTNYFTPQEYQQFVDAIQQAYAGIGVLLEHSDDGQALVVKEVYAGTPAEQGGLQVGDRIVQVGDTAAAPSTLDQLADLLRGLPNTTVTFRIVRGTEAPKSVTLTREAIELPMVAQKDLGNGTGYIRIYSFGDRTTQEYAKALSDLQEKGAKRLVLDLRGNGGGLVKSALEIADSLLTKGIILQMHEDGNIVSFDADAAGDDQLPVTVLIDRHSASASEILAGALQKNGRAKLVGETSYGKGTMQEPVELPNGGYIKVSIDQWMLADGTTPDHVGLTPDVRMTRPESFLNAALGVLEPDHEQSVVFDSKDNTIPAPLTLDGQVYLPLRYTVEMLGAPVTWVAEQDQVTFTLQGHQATVRLADGVVTVDGTQLSGHPLRVIDGTSYLSVDALKWMKVKVDSTENTVKIQTH</sequence>
<evidence type="ECO:0000256" key="1">
    <source>
        <dbReference type="ARBA" id="ARBA00009179"/>
    </source>
</evidence>
<proteinExistence type="inferred from homology"/>
<comment type="similarity">
    <text evidence="1">Belongs to the peptidase S41A family.</text>
</comment>
<evidence type="ECO:0000256" key="4">
    <source>
        <dbReference type="ARBA" id="ARBA00022825"/>
    </source>
</evidence>
<dbReference type="InterPro" id="IPR055210">
    <property type="entry name" value="CtpA/B_N"/>
</dbReference>
<dbReference type="InterPro" id="IPR036034">
    <property type="entry name" value="PDZ_sf"/>
</dbReference>
<dbReference type="InterPro" id="IPR041489">
    <property type="entry name" value="PDZ_6"/>
</dbReference>
<dbReference type="RefSeq" id="WP_201630781.1">
    <property type="nucleotide sequence ID" value="NZ_JAEQNB010000001.1"/>
</dbReference>
<keyword evidence="4" id="KW-0720">Serine protease</keyword>
<dbReference type="Gene3D" id="3.90.226.10">
    <property type="entry name" value="2-enoyl-CoA Hydratase, Chain A, domain 1"/>
    <property type="match status" value="1"/>
</dbReference>
<feature type="domain" description="PDZ" evidence="6">
    <location>
        <begin position="84"/>
        <end position="151"/>
    </location>
</feature>
<dbReference type="SMART" id="SM00228">
    <property type="entry name" value="PDZ"/>
    <property type="match status" value="1"/>
</dbReference>
<dbReference type="CDD" id="cd06782">
    <property type="entry name" value="cpPDZ_CPP-like"/>
    <property type="match status" value="1"/>
</dbReference>
<dbReference type="Gene3D" id="3.30.750.44">
    <property type="match status" value="1"/>
</dbReference>
<dbReference type="Pfam" id="PF07833">
    <property type="entry name" value="Cu_amine_oxidN1"/>
    <property type="match status" value="1"/>
</dbReference>
<comment type="caution">
    <text evidence="7">The sequence shown here is derived from an EMBL/GenBank/DDBJ whole genome shotgun (WGS) entry which is preliminary data.</text>
</comment>
<feature type="signal peptide" evidence="5">
    <location>
        <begin position="1"/>
        <end position="26"/>
    </location>
</feature>
<dbReference type="SMART" id="SM00245">
    <property type="entry name" value="TSPc"/>
    <property type="match status" value="1"/>
</dbReference>
<dbReference type="EMBL" id="JAEQNB010000001">
    <property type="protein sequence ID" value="MBL0385477.1"/>
    <property type="molecule type" value="Genomic_DNA"/>
</dbReference>
<dbReference type="CDD" id="cd07560">
    <property type="entry name" value="Peptidase_S41_CPP"/>
    <property type="match status" value="1"/>
</dbReference>
<organism evidence="7 8">
    <name type="scientific">Tumebacillus amylolyticus</name>
    <dbReference type="NCBI Taxonomy" id="2801339"/>
    <lineage>
        <taxon>Bacteria</taxon>
        <taxon>Bacillati</taxon>
        <taxon>Bacillota</taxon>
        <taxon>Bacilli</taxon>
        <taxon>Bacillales</taxon>
        <taxon>Alicyclobacillaceae</taxon>
        <taxon>Tumebacillus</taxon>
    </lineage>
</organism>
<dbReference type="SUPFAM" id="SSF50156">
    <property type="entry name" value="PDZ domain-like"/>
    <property type="match status" value="1"/>
</dbReference>
<evidence type="ECO:0000256" key="2">
    <source>
        <dbReference type="ARBA" id="ARBA00022670"/>
    </source>
</evidence>
<dbReference type="InterPro" id="IPR012854">
    <property type="entry name" value="Cu_amine_oxidase-like_N"/>
</dbReference>
<keyword evidence="3" id="KW-0378">Hydrolase</keyword>
<dbReference type="InterPro" id="IPR029045">
    <property type="entry name" value="ClpP/crotonase-like_dom_sf"/>
</dbReference>
<dbReference type="Proteomes" id="UP000602284">
    <property type="component" value="Unassembled WGS sequence"/>
</dbReference>
<evidence type="ECO:0000313" key="8">
    <source>
        <dbReference type="Proteomes" id="UP000602284"/>
    </source>
</evidence>
<dbReference type="NCBIfam" id="TIGR00225">
    <property type="entry name" value="prc"/>
    <property type="match status" value="1"/>
</dbReference>
<dbReference type="Gene3D" id="2.30.42.10">
    <property type="match status" value="1"/>
</dbReference>
<dbReference type="Pfam" id="PF17820">
    <property type="entry name" value="PDZ_6"/>
    <property type="match status" value="1"/>
</dbReference>
<dbReference type="PANTHER" id="PTHR32060:SF30">
    <property type="entry name" value="CARBOXY-TERMINAL PROCESSING PROTEASE CTPA"/>
    <property type="match status" value="1"/>
</dbReference>
<evidence type="ECO:0000256" key="5">
    <source>
        <dbReference type="SAM" id="SignalP"/>
    </source>
</evidence>
<dbReference type="SUPFAM" id="SSF52096">
    <property type="entry name" value="ClpP/crotonase"/>
    <property type="match status" value="1"/>
</dbReference>
<dbReference type="Gene3D" id="3.30.457.10">
    <property type="entry name" value="Copper amine oxidase-like, N-terminal domain"/>
    <property type="match status" value="1"/>
</dbReference>
<dbReference type="Pfam" id="PF22694">
    <property type="entry name" value="CtpB_N-like"/>
    <property type="match status" value="1"/>
</dbReference>
<dbReference type="Pfam" id="PF03572">
    <property type="entry name" value="Peptidase_S41"/>
    <property type="match status" value="1"/>
</dbReference>
<keyword evidence="5" id="KW-0732">Signal</keyword>
<dbReference type="InterPro" id="IPR004447">
    <property type="entry name" value="Peptidase_S41A"/>
</dbReference>
<evidence type="ECO:0000259" key="6">
    <source>
        <dbReference type="PROSITE" id="PS50106"/>
    </source>
</evidence>
<dbReference type="InterPro" id="IPR036582">
    <property type="entry name" value="Mao_N_sf"/>
</dbReference>
<keyword evidence="2" id="KW-0645">Protease</keyword>